<keyword evidence="2" id="KW-1185">Reference proteome</keyword>
<protein>
    <submittedName>
        <fullName evidence="1">Uncharacterized protein</fullName>
    </submittedName>
</protein>
<dbReference type="EMBL" id="LLXE01000009">
    <property type="protein sequence ID" value="KUM66416.1"/>
    <property type="molecule type" value="Genomic_DNA"/>
</dbReference>
<comment type="caution">
    <text evidence="1">The sequence shown here is derived from an EMBL/GenBank/DDBJ whole genome shotgun (WGS) entry which is preliminary data.</text>
</comment>
<accession>A0A117NS47</accession>
<gene>
    <name evidence="1" type="ORF">ACN42_g646</name>
</gene>
<dbReference type="AlphaFoldDB" id="A0A117NS47"/>
<evidence type="ECO:0000313" key="1">
    <source>
        <dbReference type="EMBL" id="KUM66416.1"/>
    </source>
</evidence>
<dbReference type="Proteomes" id="UP000055045">
    <property type="component" value="Unassembled WGS sequence"/>
</dbReference>
<proteinExistence type="predicted"/>
<name>A0A117NS47_PENFR</name>
<organism evidence="1 2">
    <name type="scientific">Penicillium freii</name>
    <dbReference type="NCBI Taxonomy" id="48697"/>
    <lineage>
        <taxon>Eukaryota</taxon>
        <taxon>Fungi</taxon>
        <taxon>Dikarya</taxon>
        <taxon>Ascomycota</taxon>
        <taxon>Pezizomycotina</taxon>
        <taxon>Eurotiomycetes</taxon>
        <taxon>Eurotiomycetidae</taxon>
        <taxon>Eurotiales</taxon>
        <taxon>Aspergillaceae</taxon>
        <taxon>Penicillium</taxon>
    </lineage>
</organism>
<reference evidence="1 2" key="1">
    <citation type="submission" date="2015-10" db="EMBL/GenBank/DDBJ databases">
        <title>Genome sequencing of Penicillium freii.</title>
        <authorList>
            <person name="Nguyen H.D."/>
            <person name="Visagie C.M."/>
            <person name="Seifert K.A."/>
        </authorList>
    </citation>
    <scope>NUCLEOTIDE SEQUENCE [LARGE SCALE GENOMIC DNA]</scope>
    <source>
        <strain evidence="1 2">DAOM 242723</strain>
    </source>
</reference>
<sequence>MCEVKQNRKGRSTPLDYQPAASSLEPVALIIFSIIYTVALVDIPTPTEGFPSVSDDHRLPTLIPLFRNKLSIFFRRLFIRRNILVPCWREIL</sequence>
<evidence type="ECO:0000313" key="2">
    <source>
        <dbReference type="Proteomes" id="UP000055045"/>
    </source>
</evidence>